<name>A0AAV2B4U7_9ARAC</name>
<protein>
    <submittedName>
        <fullName evidence="2">Uncharacterized protein</fullName>
    </submittedName>
</protein>
<feature type="region of interest" description="Disordered" evidence="1">
    <location>
        <begin position="46"/>
        <end position="79"/>
    </location>
</feature>
<comment type="caution">
    <text evidence="2">The sequence shown here is derived from an EMBL/GenBank/DDBJ whole genome shotgun (WGS) entry which is preliminary data.</text>
</comment>
<dbReference type="AlphaFoldDB" id="A0AAV2B4U7"/>
<evidence type="ECO:0000256" key="1">
    <source>
        <dbReference type="SAM" id="MobiDB-lite"/>
    </source>
</evidence>
<dbReference type="Proteomes" id="UP001497382">
    <property type="component" value="Unassembled WGS sequence"/>
</dbReference>
<reference evidence="2 3" key="1">
    <citation type="submission" date="2024-04" db="EMBL/GenBank/DDBJ databases">
        <authorList>
            <person name="Rising A."/>
            <person name="Reimegard J."/>
            <person name="Sonavane S."/>
            <person name="Akerstrom W."/>
            <person name="Nylinder S."/>
            <person name="Hedman E."/>
            <person name="Kallberg Y."/>
        </authorList>
    </citation>
    <scope>NUCLEOTIDE SEQUENCE [LARGE SCALE GENOMIC DNA]</scope>
</reference>
<dbReference type="EMBL" id="CAXIEN010000271">
    <property type="protein sequence ID" value="CAL1290897.1"/>
    <property type="molecule type" value="Genomic_DNA"/>
</dbReference>
<keyword evidence="3" id="KW-1185">Reference proteome</keyword>
<organism evidence="2 3">
    <name type="scientific">Larinioides sclopetarius</name>
    <dbReference type="NCBI Taxonomy" id="280406"/>
    <lineage>
        <taxon>Eukaryota</taxon>
        <taxon>Metazoa</taxon>
        <taxon>Ecdysozoa</taxon>
        <taxon>Arthropoda</taxon>
        <taxon>Chelicerata</taxon>
        <taxon>Arachnida</taxon>
        <taxon>Araneae</taxon>
        <taxon>Araneomorphae</taxon>
        <taxon>Entelegynae</taxon>
        <taxon>Araneoidea</taxon>
        <taxon>Araneidae</taxon>
        <taxon>Larinioides</taxon>
    </lineage>
</organism>
<proteinExistence type="predicted"/>
<evidence type="ECO:0000313" key="2">
    <source>
        <dbReference type="EMBL" id="CAL1290897.1"/>
    </source>
</evidence>
<gene>
    <name evidence="2" type="ORF">LARSCL_LOCUS16761</name>
</gene>
<sequence length="79" mass="8934">MNGSIPLSSFRVSYPFPMKRDSFLPPHREPPFSPLLACHFHSSDERQPIFSDERSGADDRRLDSGDCKATPTKRAGKKE</sequence>
<accession>A0AAV2B4U7</accession>
<evidence type="ECO:0000313" key="3">
    <source>
        <dbReference type="Proteomes" id="UP001497382"/>
    </source>
</evidence>
<feature type="compositionally biased region" description="Basic and acidic residues" evidence="1">
    <location>
        <begin position="46"/>
        <end position="66"/>
    </location>
</feature>